<dbReference type="EMBL" id="CP113865">
    <property type="protein sequence ID" value="WAM34711.1"/>
    <property type="molecule type" value="Genomic_DNA"/>
</dbReference>
<keyword evidence="1 2" id="KW-0645">Protease</keyword>
<dbReference type="Pfam" id="PF05362">
    <property type="entry name" value="Lon_C"/>
    <property type="match status" value="1"/>
</dbReference>
<dbReference type="Pfam" id="PF20436">
    <property type="entry name" value="LonB_AAA-LID"/>
    <property type="match status" value="1"/>
</dbReference>
<dbReference type="InterPro" id="IPR027417">
    <property type="entry name" value="P-loop_NTPase"/>
</dbReference>
<dbReference type="InterPro" id="IPR014721">
    <property type="entry name" value="Ribsml_uS5_D2-typ_fold_subgr"/>
</dbReference>
<evidence type="ECO:0000256" key="3">
    <source>
        <dbReference type="SAM" id="Coils"/>
    </source>
</evidence>
<feature type="coiled-coil region" evidence="3">
    <location>
        <begin position="131"/>
        <end position="162"/>
    </location>
</feature>
<dbReference type="SUPFAM" id="SSF52540">
    <property type="entry name" value="P-loop containing nucleoside triphosphate hydrolases"/>
    <property type="match status" value="1"/>
</dbReference>
<comment type="similarity">
    <text evidence="2">Belongs to the peptidase S16 family.</text>
</comment>
<evidence type="ECO:0000259" key="4">
    <source>
        <dbReference type="PROSITE" id="PS51786"/>
    </source>
</evidence>
<organism evidence="5 6">
    <name type="scientific">Caldicellulosiruptor morganii</name>
    <dbReference type="NCBI Taxonomy" id="1387555"/>
    <lineage>
        <taxon>Bacteria</taxon>
        <taxon>Bacillati</taxon>
        <taxon>Bacillota</taxon>
        <taxon>Bacillota incertae sedis</taxon>
        <taxon>Caldicellulosiruptorales</taxon>
        <taxon>Caldicellulosiruptoraceae</taxon>
        <taxon>Caldicellulosiruptor</taxon>
    </lineage>
</organism>
<evidence type="ECO:0000313" key="5">
    <source>
        <dbReference type="EMBL" id="WAM34711.1"/>
    </source>
</evidence>
<evidence type="ECO:0000256" key="2">
    <source>
        <dbReference type="PROSITE-ProRule" id="PRU01122"/>
    </source>
</evidence>
<feature type="active site" evidence="2">
    <location>
        <position position="696"/>
    </location>
</feature>
<dbReference type="InterPro" id="IPR008269">
    <property type="entry name" value="Lon_proteolytic"/>
</dbReference>
<dbReference type="Pfam" id="PF13654">
    <property type="entry name" value="AAA_32"/>
    <property type="match status" value="1"/>
</dbReference>
<name>A0ABY7BTJ7_9FIRM</name>
<feature type="domain" description="Lon proteolytic" evidence="4">
    <location>
        <begin position="563"/>
        <end position="758"/>
    </location>
</feature>
<comment type="catalytic activity">
    <reaction evidence="2">
        <text>Hydrolysis of proteins in presence of ATP.</text>
        <dbReference type="EC" id="3.4.21.53"/>
    </reaction>
</comment>
<accession>A0ABY7BTJ7</accession>
<dbReference type="PRINTS" id="PR00830">
    <property type="entry name" value="ENDOLAPTASE"/>
</dbReference>
<dbReference type="InterPro" id="IPR041699">
    <property type="entry name" value="AAA_32"/>
</dbReference>
<proteinExistence type="inferred from homology"/>
<dbReference type="Proteomes" id="UP001164909">
    <property type="component" value="Chromosome"/>
</dbReference>
<dbReference type="Gene3D" id="1.10.8.60">
    <property type="match status" value="1"/>
</dbReference>
<dbReference type="InterPro" id="IPR027065">
    <property type="entry name" value="Lon_Prtase"/>
</dbReference>
<sequence>MKVTPEKLKRYVDLSEFNFNTTEEIEPLRDIIGQERARRAFEFGLRINTRGYNIYMCGPTGTGKTSFAEGYLKEIAKQKPVPNDWVYVYNFSNPDSPVAINLPKGMGKIFKNDVEEFVESVINDLKKVFTSEEYETDRNNIYNEYQEKRAQLLDDLAEEARRYGFEIKYTPSGVYFIPIVNGKAISESEYPELEKSIRDEIEKKIKKLQLETQEVLKKIKLLEKESKERIKELQKKVAVFTISHYVYEIRNKYRENQKVLEFIDGVTNDIVENLDDFLDKDDDEQSIPFQLLSYKKTSSVDKYKVNVIVDNSDLDGAPVVYEVNPTYYNLVGKIEYENEMGNILVTDFTKIKAGAIHRANGGYLILQAKDILSYPQAWEALKRILKTGEIVIENLKDIYGLFITSTLKPEPIPVDLKVILIGSEYIYNILYNYDEDFRKLFKIKADFDSEMDYNKENVYKMIQFVSSFCQRENALPFSRSAVERVIEYSCRLVENQEKLSTRFNEIVEILAESNTWAQLENSTHVTEEHVIKAICEKEYRSAKYEEKINEMIEDGTILVDVDGYKTAQINALAILDVGDYTFGKPSRITVTTSSGRSGIINIEREVQMSGKTHSKGILIIAGYISEVFAQDMPLTLNATICFEQLYSGIEGDSASAAELCALLSALSDVPIYQGIAITGSVNQKGEIQPVGGVTKKIEGFYYVCKKKGFTGNQGVIIPHQNMKNLVLCDEVIDSIRNGNFHIWAVKSINEAMEILTGKSFDEIILLSKQKLKKYLDNLTSIGQPSKEKEG</sequence>
<protein>
    <recommendedName>
        <fullName evidence="2">endopeptidase La</fullName>
        <ecNumber evidence="2">3.4.21.53</ecNumber>
    </recommendedName>
</protein>
<dbReference type="Pfam" id="PF20437">
    <property type="entry name" value="LonC_helical"/>
    <property type="match status" value="1"/>
</dbReference>
<dbReference type="Gene3D" id="3.40.50.300">
    <property type="entry name" value="P-loop containing nucleotide triphosphate hydrolases"/>
    <property type="match status" value="2"/>
</dbReference>
<keyword evidence="2" id="KW-0720">Serine protease</keyword>
<dbReference type="PROSITE" id="PS51786">
    <property type="entry name" value="LON_PROTEOLYTIC"/>
    <property type="match status" value="1"/>
</dbReference>
<dbReference type="InterPro" id="IPR046843">
    <property type="entry name" value="LonB_AAA-LID"/>
</dbReference>
<keyword evidence="6" id="KW-1185">Reference proteome</keyword>
<feature type="coiled-coil region" evidence="3">
    <location>
        <begin position="198"/>
        <end position="236"/>
    </location>
</feature>
<evidence type="ECO:0000313" key="6">
    <source>
        <dbReference type="Proteomes" id="UP001164909"/>
    </source>
</evidence>
<keyword evidence="3" id="KW-0175">Coiled coil</keyword>
<dbReference type="EC" id="3.4.21.53" evidence="2"/>
<gene>
    <name evidence="5" type="ORF">OTK00_000948</name>
</gene>
<dbReference type="RefSeq" id="WP_045169269.1">
    <property type="nucleotide sequence ID" value="NZ_CP113865.1"/>
</dbReference>
<reference evidence="5" key="1">
    <citation type="submission" date="2022-12" db="EMBL/GenBank/DDBJ databases">
        <authorList>
            <person name="Bing R.G."/>
            <person name="Willard D.J."/>
            <person name="Manesh M.J.H."/>
            <person name="Laemthong T."/>
            <person name="Crosby J.R."/>
            <person name="Kelly R.M."/>
        </authorList>
    </citation>
    <scope>NUCLEOTIDE SEQUENCE</scope>
    <source>
        <strain evidence="5">DSM 8990</strain>
    </source>
</reference>
<evidence type="ECO:0000256" key="1">
    <source>
        <dbReference type="ARBA" id="ARBA00022670"/>
    </source>
</evidence>
<feature type="active site" evidence="2">
    <location>
        <position position="653"/>
    </location>
</feature>
<dbReference type="SUPFAM" id="SSF54211">
    <property type="entry name" value="Ribosomal protein S5 domain 2-like"/>
    <property type="match status" value="1"/>
</dbReference>
<dbReference type="Gene3D" id="3.30.230.10">
    <property type="match status" value="1"/>
</dbReference>
<dbReference type="PANTHER" id="PTHR10046">
    <property type="entry name" value="ATP DEPENDENT LON PROTEASE FAMILY MEMBER"/>
    <property type="match status" value="1"/>
</dbReference>
<keyword evidence="2" id="KW-0378">Hydrolase</keyword>
<dbReference type="InterPro" id="IPR046844">
    <property type="entry name" value="Lon-like_helical"/>
</dbReference>
<dbReference type="InterPro" id="IPR020568">
    <property type="entry name" value="Ribosomal_Su5_D2-typ_SF"/>
</dbReference>